<dbReference type="EMBL" id="CAJOBA010002531">
    <property type="protein sequence ID" value="CAF3648878.1"/>
    <property type="molecule type" value="Genomic_DNA"/>
</dbReference>
<sequence>MNHEESKYLQIVFDVIDDMYKLNDKNNNKNEIFSCFNDDERNLVFIDGTTRKNFHGTFNIQPIIVNRVDSPEQSSTIPMVISTHRKQDETSHQTTQMDRWKQDDYENRLRYSLTKLQLPEWFNHDYVATPPNELRKTKSHGTVGRCQTLTNNFNGDHTNSNSNTNSPKLFVRNCRQRSFNSPTRSWSGHNSIKESSSELFCRRSVPMYIPGKQRVAQSSNWYKPVQLPLGEQNTTTNNHPIKYNPVRNMIKTPISGMNHYKQWNSSISQTKGKKCVKIFIYSTCPS</sequence>
<proteinExistence type="predicted"/>
<dbReference type="Proteomes" id="UP000677228">
    <property type="component" value="Unassembled WGS sequence"/>
</dbReference>
<gene>
    <name evidence="1" type="ORF">OVA965_LOCUS7785</name>
    <name evidence="2" type="ORF">TMI583_LOCUS7780</name>
</gene>
<comment type="caution">
    <text evidence="1">The sequence shown here is derived from an EMBL/GenBank/DDBJ whole genome shotgun (WGS) entry which is preliminary data.</text>
</comment>
<organism evidence="1 3">
    <name type="scientific">Didymodactylos carnosus</name>
    <dbReference type="NCBI Taxonomy" id="1234261"/>
    <lineage>
        <taxon>Eukaryota</taxon>
        <taxon>Metazoa</taxon>
        <taxon>Spiralia</taxon>
        <taxon>Gnathifera</taxon>
        <taxon>Rotifera</taxon>
        <taxon>Eurotatoria</taxon>
        <taxon>Bdelloidea</taxon>
        <taxon>Philodinida</taxon>
        <taxon>Philodinidae</taxon>
        <taxon>Didymodactylos</taxon>
    </lineage>
</organism>
<name>A0A8S2D2T8_9BILA</name>
<dbReference type="AlphaFoldDB" id="A0A8S2D2T8"/>
<dbReference type="EMBL" id="CAJNOK010002531">
    <property type="protein sequence ID" value="CAF0864115.1"/>
    <property type="molecule type" value="Genomic_DNA"/>
</dbReference>
<evidence type="ECO:0000313" key="2">
    <source>
        <dbReference type="EMBL" id="CAF3648878.1"/>
    </source>
</evidence>
<evidence type="ECO:0000313" key="1">
    <source>
        <dbReference type="EMBL" id="CAF0864115.1"/>
    </source>
</evidence>
<dbReference type="Proteomes" id="UP000682733">
    <property type="component" value="Unassembled WGS sequence"/>
</dbReference>
<evidence type="ECO:0000313" key="3">
    <source>
        <dbReference type="Proteomes" id="UP000677228"/>
    </source>
</evidence>
<reference evidence="1" key="1">
    <citation type="submission" date="2021-02" db="EMBL/GenBank/DDBJ databases">
        <authorList>
            <person name="Nowell W R."/>
        </authorList>
    </citation>
    <scope>NUCLEOTIDE SEQUENCE</scope>
</reference>
<accession>A0A8S2D2T8</accession>
<protein>
    <submittedName>
        <fullName evidence="1">Uncharacterized protein</fullName>
    </submittedName>
</protein>